<feature type="transmembrane region" description="Helical" evidence="5">
    <location>
        <begin position="55"/>
        <end position="85"/>
    </location>
</feature>
<dbReference type="PANTHER" id="PTHR28649:SF5">
    <property type="entry name" value="REPRIMO, TP53-DEPENDENT G2 ARREST MEDIATOR HOMOLOG 3"/>
    <property type="match status" value="1"/>
</dbReference>
<evidence type="ECO:0008006" key="9">
    <source>
        <dbReference type="Google" id="ProtNLM"/>
    </source>
</evidence>
<evidence type="ECO:0000313" key="7">
    <source>
        <dbReference type="EMBL" id="KAG9333983.1"/>
    </source>
</evidence>
<dbReference type="AlphaFoldDB" id="A0A8T2N8H3"/>
<organism evidence="6 8">
    <name type="scientific">Albula glossodonta</name>
    <name type="common">roundjaw bonefish</name>
    <dbReference type="NCBI Taxonomy" id="121402"/>
    <lineage>
        <taxon>Eukaryota</taxon>
        <taxon>Metazoa</taxon>
        <taxon>Chordata</taxon>
        <taxon>Craniata</taxon>
        <taxon>Vertebrata</taxon>
        <taxon>Euteleostomi</taxon>
        <taxon>Actinopterygii</taxon>
        <taxon>Neopterygii</taxon>
        <taxon>Teleostei</taxon>
        <taxon>Albuliformes</taxon>
        <taxon>Albulidae</taxon>
        <taxon>Albula</taxon>
    </lineage>
</organism>
<dbReference type="PANTHER" id="PTHR28649">
    <property type="entry name" value="PROTEIN REPRIMO-RELATED"/>
    <property type="match status" value="1"/>
</dbReference>
<evidence type="ECO:0000256" key="4">
    <source>
        <dbReference type="ARBA" id="ARBA00023136"/>
    </source>
</evidence>
<dbReference type="EMBL" id="JAFBMS010000167">
    <property type="protein sequence ID" value="KAG9333983.1"/>
    <property type="molecule type" value="Genomic_DNA"/>
</dbReference>
<reference evidence="6" key="1">
    <citation type="thesis" date="2021" institute="BYU ScholarsArchive" country="Provo, UT, USA">
        <title>Applications of and Algorithms for Genome Assembly and Genomic Analyses with an Emphasis on Marine Teleosts.</title>
        <authorList>
            <person name="Pickett B.D."/>
        </authorList>
    </citation>
    <scope>NUCLEOTIDE SEQUENCE</scope>
    <source>
        <strain evidence="6">HI-2016</strain>
    </source>
</reference>
<evidence type="ECO:0000313" key="6">
    <source>
        <dbReference type="EMBL" id="KAG9333982.1"/>
    </source>
</evidence>
<keyword evidence="3 5" id="KW-1133">Transmembrane helix</keyword>
<keyword evidence="2 5" id="KW-0812">Transmembrane</keyword>
<gene>
    <name evidence="6" type="ORF">JZ751_009298</name>
    <name evidence="7" type="ORF">JZ751_009299</name>
</gene>
<dbReference type="InterPro" id="IPR043383">
    <property type="entry name" value="Reprimo_fam"/>
</dbReference>
<accession>A0A8T2N8H3</accession>
<comment type="subcellular location">
    <subcellularLocation>
        <location evidence="1">Membrane</location>
        <topology evidence="1">Single-pass membrane protein</topology>
    </subcellularLocation>
</comment>
<protein>
    <recommendedName>
        <fullName evidence="9">Protein reprimo A</fullName>
    </recommendedName>
</protein>
<dbReference type="GO" id="GO:0016020">
    <property type="term" value="C:membrane"/>
    <property type="evidence" value="ECO:0007669"/>
    <property type="project" value="UniProtKB-SubCell"/>
</dbReference>
<evidence type="ECO:0000256" key="3">
    <source>
        <dbReference type="ARBA" id="ARBA00022989"/>
    </source>
</evidence>
<keyword evidence="8" id="KW-1185">Reference proteome</keyword>
<evidence type="ECO:0000313" key="8">
    <source>
        <dbReference type="Proteomes" id="UP000824540"/>
    </source>
</evidence>
<evidence type="ECO:0000256" key="1">
    <source>
        <dbReference type="ARBA" id="ARBA00004167"/>
    </source>
</evidence>
<comment type="caution">
    <text evidence="6">The sequence shown here is derived from an EMBL/GenBank/DDBJ whole genome shotgun (WGS) entry which is preliminary data.</text>
</comment>
<evidence type="ECO:0000256" key="2">
    <source>
        <dbReference type="ARBA" id="ARBA00022692"/>
    </source>
</evidence>
<evidence type="ECO:0000256" key="5">
    <source>
        <dbReference type="SAM" id="Phobius"/>
    </source>
</evidence>
<keyword evidence="4 5" id="KW-0472">Membrane</keyword>
<dbReference type="Proteomes" id="UP000824540">
    <property type="component" value="Unassembled WGS sequence"/>
</dbReference>
<dbReference type="OrthoDB" id="8570856at2759"/>
<proteinExistence type="predicted"/>
<sequence>MNGTTGLLNRTLPVEEYLDNAGMDNAHHCCNFSAAASVITDGGFGFSLPTEQDLYIMHVVQIAVLCVLSLTVIFGIFFLGCNLLIKSESMINLLVEDRRPSKEVEVIMVAS</sequence>
<name>A0A8T2N8H3_9TELE</name>
<dbReference type="EMBL" id="JAFBMS010000167">
    <property type="protein sequence ID" value="KAG9333982.1"/>
    <property type="molecule type" value="Genomic_DNA"/>
</dbReference>